<dbReference type="Proteomes" id="UP000218231">
    <property type="component" value="Unassembled WGS sequence"/>
</dbReference>
<dbReference type="InterPro" id="IPR036259">
    <property type="entry name" value="MFS_trans_sf"/>
</dbReference>
<gene>
    <name evidence="9" type="ORF">WR25_23115</name>
</gene>
<proteinExistence type="inferred from homology"/>
<dbReference type="InterPro" id="IPR045263">
    <property type="entry name" value="GLUT"/>
</dbReference>
<organism evidence="9 10">
    <name type="scientific">Diploscapter pachys</name>
    <dbReference type="NCBI Taxonomy" id="2018661"/>
    <lineage>
        <taxon>Eukaryota</taxon>
        <taxon>Metazoa</taxon>
        <taxon>Ecdysozoa</taxon>
        <taxon>Nematoda</taxon>
        <taxon>Chromadorea</taxon>
        <taxon>Rhabditida</taxon>
        <taxon>Rhabditina</taxon>
        <taxon>Rhabditomorpha</taxon>
        <taxon>Rhabditoidea</taxon>
        <taxon>Rhabditidae</taxon>
        <taxon>Diploscapter</taxon>
    </lineage>
</organism>
<keyword evidence="4 7" id="KW-1133">Transmembrane helix</keyword>
<keyword evidence="10" id="KW-1185">Reference proteome</keyword>
<evidence type="ECO:0000259" key="8">
    <source>
        <dbReference type="PROSITE" id="PS50850"/>
    </source>
</evidence>
<dbReference type="GO" id="GO:0016020">
    <property type="term" value="C:membrane"/>
    <property type="evidence" value="ECO:0007669"/>
    <property type="project" value="UniProtKB-SubCell"/>
</dbReference>
<dbReference type="Pfam" id="PF08574">
    <property type="entry name" value="Iwr1"/>
    <property type="match status" value="1"/>
</dbReference>
<keyword evidence="3 7" id="KW-0812">Transmembrane</keyword>
<dbReference type="STRING" id="2018661.A0A2A2LRA1"/>
<dbReference type="Pfam" id="PF00083">
    <property type="entry name" value="Sugar_tr"/>
    <property type="match status" value="1"/>
</dbReference>
<protein>
    <recommendedName>
        <fullName evidence="8">Major facilitator superfamily (MFS) profile domain-containing protein</fullName>
    </recommendedName>
</protein>
<name>A0A2A2LRA1_9BILA</name>
<dbReference type="AlphaFoldDB" id="A0A2A2LRA1"/>
<dbReference type="InterPro" id="IPR005828">
    <property type="entry name" value="MFS_sugar_transport-like"/>
</dbReference>
<evidence type="ECO:0000313" key="10">
    <source>
        <dbReference type="Proteomes" id="UP000218231"/>
    </source>
</evidence>
<evidence type="ECO:0000256" key="3">
    <source>
        <dbReference type="ARBA" id="ARBA00022692"/>
    </source>
</evidence>
<feature type="transmembrane region" description="Helical" evidence="7">
    <location>
        <begin position="18"/>
        <end position="38"/>
    </location>
</feature>
<feature type="transmembrane region" description="Helical" evidence="7">
    <location>
        <begin position="105"/>
        <end position="126"/>
    </location>
</feature>
<dbReference type="PROSITE" id="PS00216">
    <property type="entry name" value="SUGAR_TRANSPORT_1"/>
    <property type="match status" value="1"/>
</dbReference>
<evidence type="ECO:0000256" key="5">
    <source>
        <dbReference type="ARBA" id="ARBA00023136"/>
    </source>
</evidence>
<feature type="transmembrane region" description="Helical" evidence="7">
    <location>
        <begin position="132"/>
        <end position="156"/>
    </location>
</feature>
<evidence type="ECO:0000256" key="4">
    <source>
        <dbReference type="ARBA" id="ARBA00022989"/>
    </source>
</evidence>
<evidence type="ECO:0000313" key="9">
    <source>
        <dbReference type="EMBL" id="PAV88487.1"/>
    </source>
</evidence>
<evidence type="ECO:0000256" key="1">
    <source>
        <dbReference type="ARBA" id="ARBA00004141"/>
    </source>
</evidence>
<dbReference type="OrthoDB" id="5838155at2759"/>
<dbReference type="PANTHER" id="PTHR23503:SF11">
    <property type="entry name" value="MAJOR FACILITATOR SUPERFAMILY (MFS) PROFILE DOMAIN-CONTAINING PROTEIN"/>
    <property type="match status" value="1"/>
</dbReference>
<comment type="subcellular location">
    <subcellularLocation>
        <location evidence="1">Membrane</location>
        <topology evidence="1">Multi-pass membrane protein</topology>
    </subcellularLocation>
</comment>
<dbReference type="EMBL" id="LIAE01006518">
    <property type="protein sequence ID" value="PAV88487.1"/>
    <property type="molecule type" value="Genomic_DNA"/>
</dbReference>
<evidence type="ECO:0000256" key="7">
    <source>
        <dbReference type="SAM" id="Phobius"/>
    </source>
</evidence>
<comment type="caution">
    <text evidence="9">The sequence shown here is derived from an EMBL/GenBank/DDBJ whole genome shotgun (WGS) entry which is preliminary data.</text>
</comment>
<evidence type="ECO:0000256" key="2">
    <source>
        <dbReference type="ARBA" id="ARBA00010218"/>
    </source>
</evidence>
<feature type="region of interest" description="Disordered" evidence="6">
    <location>
        <begin position="402"/>
        <end position="480"/>
    </location>
</feature>
<keyword evidence="5 7" id="KW-0472">Membrane</keyword>
<dbReference type="PANTHER" id="PTHR23503">
    <property type="entry name" value="SOLUTE CARRIER FAMILY 2"/>
    <property type="match status" value="1"/>
</dbReference>
<dbReference type="InterPro" id="IPR020846">
    <property type="entry name" value="MFS_dom"/>
</dbReference>
<dbReference type="InterPro" id="IPR013883">
    <property type="entry name" value="TF_Iwr1_dom"/>
</dbReference>
<accession>A0A2A2LRA1</accession>
<reference evidence="9 10" key="1">
    <citation type="journal article" date="2017" name="Curr. Biol.">
        <title>Genome architecture and evolution of a unichromosomal asexual nematode.</title>
        <authorList>
            <person name="Fradin H."/>
            <person name="Zegar C."/>
            <person name="Gutwein M."/>
            <person name="Lucas J."/>
            <person name="Kovtun M."/>
            <person name="Corcoran D."/>
            <person name="Baugh L.R."/>
            <person name="Kiontke K."/>
            <person name="Gunsalus K."/>
            <person name="Fitch D.H."/>
            <person name="Piano F."/>
        </authorList>
    </citation>
    <scope>NUCLEOTIDE SEQUENCE [LARGE SCALE GENOMIC DNA]</scope>
    <source>
        <strain evidence="9">PF1309</strain>
    </source>
</reference>
<evidence type="ECO:0000256" key="6">
    <source>
        <dbReference type="SAM" id="MobiDB-lite"/>
    </source>
</evidence>
<sequence>MLTGIQGVSEVSTDMADLISVVMGVVLVLGSVGGAFLIDRFGRRRLIILGLLGCSTSNLLLVIFPSSVRVATVSFTLTKAFIGLGAGAPAWFLTTELVPPSRVSLFQSFSTGVLLITTMLITFFYLRLEFAIHQYSILLLTPGPAMILAILLFLFLPETQNRNNAEIQHLLNTPFSGFATPKKSRLISISSSYGSMNHNSEAENHELEQICIESSSFNEATNLIMFVSIPICSKSATQTMSSTTFIRVRRKRQIDPQSAVVIESKRRKGESHVISLFKTGADLSDLQLHSNASFIDFVSENAVEQTSIPQENVPTSQANPLDFAVEGVGEIGEKCVRPAPSKEIITINGRPLVPLSSLSRSLSEKGEDYVFDLYQVDAKINQKLAEQEEEWQMRFANQDELQFGDANGHDGDSDGSSNVMDDDEDSNAEDNWRNDYPDEESQHSEDDEYGYSYKYEANEDSYDDGDSDDELRHQMRRFGV</sequence>
<feature type="domain" description="Major facilitator superfamily (MFS) profile" evidence="8">
    <location>
        <begin position="1"/>
        <end position="160"/>
    </location>
</feature>
<dbReference type="InterPro" id="IPR005829">
    <property type="entry name" value="Sugar_transporter_CS"/>
</dbReference>
<dbReference type="Gene3D" id="1.20.1250.20">
    <property type="entry name" value="MFS general substrate transporter like domains"/>
    <property type="match status" value="1"/>
</dbReference>
<dbReference type="GO" id="GO:0015149">
    <property type="term" value="F:hexose transmembrane transporter activity"/>
    <property type="evidence" value="ECO:0007669"/>
    <property type="project" value="TreeGrafter"/>
</dbReference>
<comment type="similarity">
    <text evidence="2">Belongs to the IWR1/SLC7A6OS family.</text>
</comment>
<dbReference type="SUPFAM" id="SSF103473">
    <property type="entry name" value="MFS general substrate transporter"/>
    <property type="match status" value="1"/>
</dbReference>
<feature type="transmembrane region" description="Helical" evidence="7">
    <location>
        <begin position="45"/>
        <end position="64"/>
    </location>
</feature>
<feature type="compositionally biased region" description="Acidic residues" evidence="6">
    <location>
        <begin position="458"/>
        <end position="469"/>
    </location>
</feature>
<feature type="compositionally biased region" description="Basic and acidic residues" evidence="6">
    <location>
        <begin position="430"/>
        <end position="444"/>
    </location>
</feature>
<dbReference type="PROSITE" id="PS50850">
    <property type="entry name" value="MFS"/>
    <property type="match status" value="1"/>
</dbReference>